<dbReference type="InterPro" id="IPR011060">
    <property type="entry name" value="RibuloseP-bd_barrel"/>
</dbReference>
<reference evidence="12 13" key="1">
    <citation type="submission" date="2019-08" db="EMBL/GenBank/DDBJ databases">
        <authorList>
            <person name="Peeters C."/>
        </authorList>
    </citation>
    <scope>NUCLEOTIDE SEQUENCE [LARGE SCALE GENOMIC DNA]</scope>
    <source>
        <strain evidence="12 13">LMG 31108</strain>
    </source>
</reference>
<evidence type="ECO:0000256" key="3">
    <source>
        <dbReference type="ARBA" id="ARBA00005133"/>
    </source>
</evidence>
<keyword evidence="6 9" id="KW-0028">Amino-acid biosynthesis</keyword>
<dbReference type="GO" id="GO:0000105">
    <property type="term" value="P:L-histidine biosynthetic process"/>
    <property type="evidence" value="ECO:0007669"/>
    <property type="project" value="UniProtKB-UniRule"/>
</dbReference>
<dbReference type="HAMAP" id="MF_01014">
    <property type="entry name" value="HisA"/>
    <property type="match status" value="1"/>
</dbReference>
<organism evidence="12 13">
    <name type="scientific">Pandoraea anhela</name>
    <dbReference type="NCBI Taxonomy" id="2508295"/>
    <lineage>
        <taxon>Bacteria</taxon>
        <taxon>Pseudomonadati</taxon>
        <taxon>Pseudomonadota</taxon>
        <taxon>Betaproteobacteria</taxon>
        <taxon>Burkholderiales</taxon>
        <taxon>Burkholderiaceae</taxon>
        <taxon>Pandoraea</taxon>
    </lineage>
</organism>
<evidence type="ECO:0000256" key="6">
    <source>
        <dbReference type="ARBA" id="ARBA00022605"/>
    </source>
</evidence>
<protein>
    <recommendedName>
        <fullName evidence="9 11">1-(5-phosphoribosyl)-5-[(5-phosphoribosylamino)methylideneamino] imidazole-4-carboxamide isomerase</fullName>
        <ecNumber evidence="9 11">5.3.1.16</ecNumber>
    </recommendedName>
    <alternativeName>
        <fullName evidence="9">Phosphoribosylformimino-5-aminoimidazole carboxamide ribotide isomerase</fullName>
    </alternativeName>
</protein>
<dbReference type="FunFam" id="3.20.20.70:FF:000009">
    <property type="entry name" value="1-(5-phosphoribosyl)-5-[(5-phosphoribosylamino)methylideneamino] imidazole-4-carboxamide isomerase"/>
    <property type="match status" value="1"/>
</dbReference>
<evidence type="ECO:0000256" key="5">
    <source>
        <dbReference type="ARBA" id="ARBA00022490"/>
    </source>
</evidence>
<evidence type="ECO:0000256" key="10">
    <source>
        <dbReference type="RuleBase" id="RU003657"/>
    </source>
</evidence>
<keyword evidence="13" id="KW-1185">Reference proteome</keyword>
<dbReference type="PANTHER" id="PTHR43090:SF2">
    <property type="entry name" value="1-(5-PHOSPHORIBOSYL)-5-[(5-PHOSPHORIBOSYLAMINO)METHYLIDENEAMINO] IMIDAZOLE-4-CARBOXAMIDE ISOMERASE"/>
    <property type="match status" value="1"/>
</dbReference>
<evidence type="ECO:0000313" key="13">
    <source>
        <dbReference type="Proteomes" id="UP000406256"/>
    </source>
</evidence>
<dbReference type="SUPFAM" id="SSF51366">
    <property type="entry name" value="Ribulose-phoshate binding barrel"/>
    <property type="match status" value="1"/>
</dbReference>
<evidence type="ECO:0000256" key="1">
    <source>
        <dbReference type="ARBA" id="ARBA00000901"/>
    </source>
</evidence>
<dbReference type="InterPro" id="IPR006063">
    <property type="entry name" value="HisA_bact_arch"/>
</dbReference>
<dbReference type="UniPathway" id="UPA00031">
    <property type="reaction ID" value="UER00009"/>
</dbReference>
<comment type="pathway">
    <text evidence="3 9 11">Amino-acid biosynthesis; L-histidine biosynthesis; L-histidine from 5-phospho-alpha-D-ribose 1-diphosphate: step 4/9.</text>
</comment>
<dbReference type="NCBIfam" id="TIGR00007">
    <property type="entry name" value="1-(5-phosphoribosyl)-5-[(5-phosphoribosylamino)methylideneamino]imidazole-4-carboxamide isomerase"/>
    <property type="match status" value="1"/>
</dbReference>
<dbReference type="RefSeq" id="WP_150670309.1">
    <property type="nucleotide sequence ID" value="NZ_CABPSB010000015.1"/>
</dbReference>
<comment type="catalytic activity">
    <reaction evidence="1 9 11">
        <text>1-(5-phospho-beta-D-ribosyl)-5-[(5-phospho-beta-D-ribosylamino)methylideneamino]imidazole-4-carboxamide = 5-[(5-phospho-1-deoxy-D-ribulos-1-ylimino)methylamino]-1-(5-phospho-beta-D-ribosyl)imidazole-4-carboxamide</text>
        <dbReference type="Rhea" id="RHEA:15469"/>
        <dbReference type="ChEBI" id="CHEBI:58435"/>
        <dbReference type="ChEBI" id="CHEBI:58525"/>
        <dbReference type="EC" id="5.3.1.16"/>
    </reaction>
</comment>
<dbReference type="Gene3D" id="3.20.20.70">
    <property type="entry name" value="Aldolase class I"/>
    <property type="match status" value="1"/>
</dbReference>
<dbReference type="Pfam" id="PF00977">
    <property type="entry name" value="His_biosynth"/>
    <property type="match status" value="1"/>
</dbReference>
<dbReference type="InterPro" id="IPR013785">
    <property type="entry name" value="Aldolase_TIM"/>
</dbReference>
<accession>A0A5E4XAD7</accession>
<feature type="active site" description="Proton donor" evidence="9">
    <location>
        <position position="131"/>
    </location>
</feature>
<dbReference type="Proteomes" id="UP000406256">
    <property type="component" value="Unassembled WGS sequence"/>
</dbReference>
<keyword evidence="7 9" id="KW-0368">Histidine biosynthesis</keyword>
<dbReference type="GO" id="GO:0005737">
    <property type="term" value="C:cytoplasm"/>
    <property type="evidence" value="ECO:0007669"/>
    <property type="project" value="UniProtKB-SubCell"/>
</dbReference>
<dbReference type="OrthoDB" id="9807749at2"/>
<evidence type="ECO:0000256" key="9">
    <source>
        <dbReference type="HAMAP-Rule" id="MF_01014"/>
    </source>
</evidence>
<comment type="subcellular location">
    <subcellularLocation>
        <location evidence="2 9 11">Cytoplasm</location>
    </subcellularLocation>
</comment>
<dbReference type="InterPro" id="IPR044524">
    <property type="entry name" value="Isoase_HisA-like"/>
</dbReference>
<evidence type="ECO:0000256" key="11">
    <source>
        <dbReference type="RuleBase" id="RU003658"/>
    </source>
</evidence>
<comment type="similarity">
    <text evidence="4 9 10">Belongs to the HisA/HisF family.</text>
</comment>
<dbReference type="EC" id="5.3.1.16" evidence="9 11"/>
<dbReference type="CDD" id="cd04732">
    <property type="entry name" value="HisA"/>
    <property type="match status" value="1"/>
</dbReference>
<dbReference type="GO" id="GO:0000162">
    <property type="term" value="P:L-tryptophan biosynthetic process"/>
    <property type="evidence" value="ECO:0007669"/>
    <property type="project" value="TreeGrafter"/>
</dbReference>
<evidence type="ECO:0000256" key="8">
    <source>
        <dbReference type="ARBA" id="ARBA00023235"/>
    </source>
</evidence>
<keyword evidence="5 9" id="KW-0963">Cytoplasm</keyword>
<name>A0A5E4XAD7_9BURK</name>
<proteinExistence type="inferred from homology"/>
<evidence type="ECO:0000256" key="2">
    <source>
        <dbReference type="ARBA" id="ARBA00004496"/>
    </source>
</evidence>
<dbReference type="AlphaFoldDB" id="A0A5E4XAD7"/>
<dbReference type="PANTHER" id="PTHR43090">
    <property type="entry name" value="1-(5-PHOSPHORIBOSYL)-5-[(5-PHOSPHORIBOSYLAMINO)METHYLIDENEAMINO] IMIDAZOLE-4-CARBOXAMIDE ISOMERASE"/>
    <property type="match status" value="1"/>
</dbReference>
<gene>
    <name evidence="9" type="primary">hisA</name>
    <name evidence="12" type="ORF">PAN31108_03739</name>
</gene>
<keyword evidence="8 9" id="KW-0413">Isomerase</keyword>
<feature type="active site" description="Proton acceptor" evidence="9">
    <location>
        <position position="8"/>
    </location>
</feature>
<evidence type="ECO:0000313" key="12">
    <source>
        <dbReference type="EMBL" id="VVE33152.1"/>
    </source>
</evidence>
<dbReference type="EMBL" id="CABPSB010000015">
    <property type="protein sequence ID" value="VVE33152.1"/>
    <property type="molecule type" value="Genomic_DNA"/>
</dbReference>
<dbReference type="InterPro" id="IPR023016">
    <property type="entry name" value="HisA/PriA"/>
</dbReference>
<dbReference type="NCBIfam" id="NF010112">
    <property type="entry name" value="PRK13585.1"/>
    <property type="match status" value="1"/>
</dbReference>
<evidence type="ECO:0000256" key="7">
    <source>
        <dbReference type="ARBA" id="ARBA00023102"/>
    </source>
</evidence>
<dbReference type="GO" id="GO:0003949">
    <property type="term" value="F:1-(5-phosphoribosyl)-5-[(5-phosphoribosylamino)methylideneamino]imidazole-4-carboxamide isomerase activity"/>
    <property type="evidence" value="ECO:0007669"/>
    <property type="project" value="UniProtKB-UniRule"/>
</dbReference>
<sequence length="249" mass="26306">MLLIPAIDLKDGQCVRLKQGDMDQATVFSEDPAAMARHWVDQGARRLHLVDLNGAFAGKPRNEAAIRAIIQEVGADIPVQLGGGIRDLGTIERYLDDGLSYVIIGTAAVKNPGFLRDACSAFGGHIIVGLDAKDGKVATDGWSKLTGHEVVDLARKFEDYGVESIIYTDIGRDGMLQGINIDATVRLAQAVTVPVIASGGLSNLEDIDALCKVEGEGVQGVICGRAIYSGDLNFSAAQTRADELSEGAA</sequence>
<evidence type="ECO:0000256" key="4">
    <source>
        <dbReference type="ARBA" id="ARBA00009667"/>
    </source>
</evidence>
<dbReference type="InterPro" id="IPR006062">
    <property type="entry name" value="His_biosynth"/>
</dbReference>